<sequence>MFIACKDFFRKGNKVLLTKEGIERHKRIKLTGTKIPKFFKLKLNAPDEEEEELEEGEEEPTKTPFWVWSSIINFPFSKRRSPRKEEKYEGIERKIRDYISTQLNKNFISYVTKKYDVFDASEEGYLAYLGGVPDGEEISPAGNTLSILEIKTMTDAGSKKMDSRFSDIPLSYLLQIALYLYLRKVDIGWICITYLHHDNWSSLESLLLNTKISLYSGEQETKSGIIESLIEEIGECEFEYQILEAYVNNFLEDNELILFKVRINLEKYDVLIRKLCSWYDKHKYESPDMTDEELNKFISKNKNL</sequence>
<evidence type="ECO:0000313" key="2">
    <source>
        <dbReference type="Proteomes" id="UP000077623"/>
    </source>
</evidence>
<protein>
    <recommendedName>
        <fullName evidence="3">YqaJ viral recombinase domain-containing protein</fullName>
    </recommendedName>
</protein>
<reference evidence="2" key="1">
    <citation type="submission" date="2016-04" db="EMBL/GenBank/DDBJ databases">
        <authorList>
            <person name="Quiroz-Castaneda R.E."/>
            <person name="Martinez-Ocampo F."/>
        </authorList>
    </citation>
    <scope>NUCLEOTIDE SEQUENCE [LARGE SCALE GENOMIC DNA]</scope>
    <source>
        <strain evidence="2">INIFAP01</strain>
    </source>
</reference>
<name>A0A1A9QE62_9MOLU</name>
<proteinExistence type="predicted"/>
<gene>
    <name evidence="1" type="ORF">A6V39_01750</name>
</gene>
<comment type="caution">
    <text evidence="1">The sequence shown here is derived from an EMBL/GenBank/DDBJ whole genome shotgun (WGS) entry which is preliminary data.</text>
</comment>
<evidence type="ECO:0008006" key="3">
    <source>
        <dbReference type="Google" id="ProtNLM"/>
    </source>
</evidence>
<keyword evidence="2" id="KW-1185">Reference proteome</keyword>
<dbReference type="Proteomes" id="UP000077623">
    <property type="component" value="Unassembled WGS sequence"/>
</dbReference>
<organism evidence="1 2">
    <name type="scientific">Candidatus Mycoplasma haematobovis</name>
    <dbReference type="NCBI Taxonomy" id="432608"/>
    <lineage>
        <taxon>Bacteria</taxon>
        <taxon>Bacillati</taxon>
        <taxon>Mycoplasmatota</taxon>
        <taxon>Mollicutes</taxon>
        <taxon>Mycoplasmataceae</taxon>
        <taxon>Mycoplasma</taxon>
    </lineage>
</organism>
<accession>A0A1A9QE62</accession>
<dbReference type="Gene3D" id="3.90.320.10">
    <property type="match status" value="1"/>
</dbReference>
<evidence type="ECO:0000313" key="1">
    <source>
        <dbReference type="EMBL" id="OAL10767.1"/>
    </source>
</evidence>
<dbReference type="InterPro" id="IPR011604">
    <property type="entry name" value="PDDEXK-like_dom_sf"/>
</dbReference>
<dbReference type="RefSeq" id="WP_187150002.1">
    <property type="nucleotide sequence ID" value="NZ_LWUJ01000010.1"/>
</dbReference>
<dbReference type="EMBL" id="LWUJ01000010">
    <property type="protein sequence ID" value="OAL10767.1"/>
    <property type="molecule type" value="Genomic_DNA"/>
</dbReference>
<dbReference type="AlphaFoldDB" id="A0A1A9QE62"/>